<organism evidence="10 11">
    <name type="scientific">Leucobacter coleopterorum</name>
    <dbReference type="NCBI Taxonomy" id="2714933"/>
    <lineage>
        <taxon>Bacteria</taxon>
        <taxon>Bacillati</taxon>
        <taxon>Actinomycetota</taxon>
        <taxon>Actinomycetes</taxon>
        <taxon>Micrococcales</taxon>
        <taxon>Microbacteriaceae</taxon>
        <taxon>Leucobacter</taxon>
    </lineage>
</organism>
<dbReference type="PROSITE" id="PS50928">
    <property type="entry name" value="ABC_TM1"/>
    <property type="match status" value="1"/>
</dbReference>
<evidence type="ECO:0000256" key="2">
    <source>
        <dbReference type="ARBA" id="ARBA00007069"/>
    </source>
</evidence>
<feature type="domain" description="ABC transmembrane type-1" evidence="9">
    <location>
        <begin position="114"/>
        <end position="318"/>
    </location>
</feature>
<dbReference type="SUPFAM" id="SSF161098">
    <property type="entry name" value="MetI-like"/>
    <property type="match status" value="1"/>
</dbReference>
<keyword evidence="11" id="KW-1185">Reference proteome</keyword>
<evidence type="ECO:0000256" key="5">
    <source>
        <dbReference type="ARBA" id="ARBA00022692"/>
    </source>
</evidence>
<dbReference type="PANTHER" id="PTHR42929">
    <property type="entry name" value="INNER MEMBRANE ABC TRANSPORTER PERMEASE PROTEIN YDCU-RELATED-RELATED"/>
    <property type="match status" value="1"/>
</dbReference>
<feature type="transmembrane region" description="Helical" evidence="8">
    <location>
        <begin position="193"/>
        <end position="217"/>
    </location>
</feature>
<sequence>MTAPHPPAPRATVPREIVAHATVPVDVVAAEQFRKTRWRRPGTATPWLALPAILIGVLFVGVPVLLVIAYSFMSKAPGGVGVAGPVNLDSWQRLLFEEDFSGNVSFNPQYLLVLWRSVWMAALTTLLAMVIAVPTAVWIATRTPRVRNLLVLAVTIPFWTNTLIRTYAWMILLNDNGLVNAGVKAFGFDALPLYPSMFATVVGLVYVFVPFMILPIYTSAAKFNFSLAEAAYDLGATRWRVVTRVLLPSLRSGILAGSILVFIPALGAFIQPMLLGGAKLDLIGTIIQRQFKESMNWPFGAAISVALLILTLLALLVFALGAKRLAAQGEKARLL</sequence>
<keyword evidence="4" id="KW-1003">Cell membrane</keyword>
<keyword evidence="6 8" id="KW-1133">Transmembrane helix</keyword>
<dbReference type="Pfam" id="PF00528">
    <property type="entry name" value="BPD_transp_1"/>
    <property type="match status" value="1"/>
</dbReference>
<name>A0ABX6JY47_9MICO</name>
<dbReference type="PANTHER" id="PTHR42929:SF1">
    <property type="entry name" value="INNER MEMBRANE ABC TRANSPORTER PERMEASE PROTEIN YDCU-RELATED"/>
    <property type="match status" value="1"/>
</dbReference>
<evidence type="ECO:0000256" key="1">
    <source>
        <dbReference type="ARBA" id="ARBA00004651"/>
    </source>
</evidence>
<keyword evidence="7 8" id="KW-0472">Membrane</keyword>
<dbReference type="Gene3D" id="1.10.3720.10">
    <property type="entry name" value="MetI-like"/>
    <property type="match status" value="1"/>
</dbReference>
<accession>A0ABX6JY47</accession>
<dbReference type="InterPro" id="IPR000515">
    <property type="entry name" value="MetI-like"/>
</dbReference>
<dbReference type="Proteomes" id="UP000503441">
    <property type="component" value="Chromosome"/>
</dbReference>
<comment type="subcellular location">
    <subcellularLocation>
        <location evidence="1 8">Cell membrane</location>
        <topology evidence="1 8">Multi-pass membrane protein</topology>
    </subcellularLocation>
</comment>
<evidence type="ECO:0000313" key="10">
    <source>
        <dbReference type="EMBL" id="QIM17872.1"/>
    </source>
</evidence>
<keyword evidence="3 8" id="KW-0813">Transport</keyword>
<feature type="transmembrane region" description="Helical" evidence="8">
    <location>
        <begin position="295"/>
        <end position="321"/>
    </location>
</feature>
<feature type="transmembrane region" description="Helical" evidence="8">
    <location>
        <begin position="254"/>
        <end position="275"/>
    </location>
</feature>
<evidence type="ECO:0000256" key="7">
    <source>
        <dbReference type="ARBA" id="ARBA00023136"/>
    </source>
</evidence>
<proteinExistence type="inferred from homology"/>
<dbReference type="EMBL" id="CP049933">
    <property type="protein sequence ID" value="QIM17872.1"/>
    <property type="molecule type" value="Genomic_DNA"/>
</dbReference>
<protein>
    <submittedName>
        <fullName evidence="10">ABC transporter permease</fullName>
    </submittedName>
</protein>
<dbReference type="RefSeq" id="WP_166328842.1">
    <property type="nucleotide sequence ID" value="NZ_CP049933.1"/>
</dbReference>
<evidence type="ECO:0000256" key="4">
    <source>
        <dbReference type="ARBA" id="ARBA00022475"/>
    </source>
</evidence>
<evidence type="ECO:0000259" key="9">
    <source>
        <dbReference type="PROSITE" id="PS50928"/>
    </source>
</evidence>
<evidence type="ECO:0000256" key="3">
    <source>
        <dbReference type="ARBA" id="ARBA00022448"/>
    </source>
</evidence>
<evidence type="ECO:0000256" key="8">
    <source>
        <dbReference type="RuleBase" id="RU363032"/>
    </source>
</evidence>
<feature type="transmembrane region" description="Helical" evidence="8">
    <location>
        <begin position="118"/>
        <end position="140"/>
    </location>
</feature>
<evidence type="ECO:0000313" key="11">
    <source>
        <dbReference type="Proteomes" id="UP000503441"/>
    </source>
</evidence>
<feature type="transmembrane region" description="Helical" evidence="8">
    <location>
        <begin position="47"/>
        <end position="72"/>
    </location>
</feature>
<keyword evidence="5 8" id="KW-0812">Transmembrane</keyword>
<dbReference type="CDD" id="cd06261">
    <property type="entry name" value="TM_PBP2"/>
    <property type="match status" value="1"/>
</dbReference>
<comment type="similarity">
    <text evidence="2">Belongs to the binding-protein-dependent transport system permease family. CysTW subfamily.</text>
</comment>
<reference evidence="10 11" key="1">
    <citation type="submission" date="2020-03" db="EMBL/GenBank/DDBJ databases">
        <title>Leucobacter sp. nov., isolated from beetles.</title>
        <authorList>
            <person name="Hyun D.-W."/>
            <person name="Bae J.-W."/>
        </authorList>
    </citation>
    <scope>NUCLEOTIDE SEQUENCE [LARGE SCALE GENOMIC DNA]</scope>
    <source>
        <strain evidence="10 11">HDW9A</strain>
    </source>
</reference>
<dbReference type="InterPro" id="IPR035906">
    <property type="entry name" value="MetI-like_sf"/>
</dbReference>
<feature type="transmembrane region" description="Helical" evidence="8">
    <location>
        <begin position="149"/>
        <end position="173"/>
    </location>
</feature>
<gene>
    <name evidence="10" type="ORF">G7066_02705</name>
</gene>
<evidence type="ECO:0000256" key="6">
    <source>
        <dbReference type="ARBA" id="ARBA00022989"/>
    </source>
</evidence>